<evidence type="ECO:0000313" key="2">
    <source>
        <dbReference type="Proteomes" id="UP000178636"/>
    </source>
</evidence>
<proteinExistence type="predicted"/>
<dbReference type="Gene3D" id="1.10.40.40">
    <property type="entry name" value="Deoxyribonucleotidase, domain 2"/>
    <property type="match status" value="1"/>
</dbReference>
<dbReference type="InterPro" id="IPR036412">
    <property type="entry name" value="HAD-like_sf"/>
</dbReference>
<name>A0A1G2DGR5_9BACT</name>
<gene>
    <name evidence="1" type="ORF">A3C93_03270</name>
</gene>
<dbReference type="SUPFAM" id="SSF56784">
    <property type="entry name" value="HAD-like"/>
    <property type="match status" value="1"/>
</dbReference>
<evidence type="ECO:0008006" key="3">
    <source>
        <dbReference type="Google" id="ProtNLM"/>
    </source>
</evidence>
<protein>
    <recommendedName>
        <fullName evidence="3">Nucleotidase</fullName>
    </recommendedName>
</protein>
<dbReference type="InterPro" id="IPR023214">
    <property type="entry name" value="HAD_sf"/>
</dbReference>
<dbReference type="AlphaFoldDB" id="A0A1G2DGR5"/>
<sequence>MTSQEDIFVVGFDLDGVIIDHTQNKMRIGARYGVTLRPEDTHSERMADLFSKETYREIQKQMYDDTDEALSAPLMEGAFAGLASLREHDIPYFLISRRKTPINALHLIERRGLWGEYFTPENTFFVEHMEDKDPVARELGVTHFVDDERRVLRLMPSVPKRILFDDRNHFADDTEFLRVRNWVELGGVLGIANQ</sequence>
<dbReference type="STRING" id="1798664.A3C93_03270"/>
<dbReference type="EMBL" id="MHLO01000013">
    <property type="protein sequence ID" value="OGZ12857.1"/>
    <property type="molecule type" value="Genomic_DNA"/>
</dbReference>
<organism evidence="1 2">
    <name type="scientific">Candidatus Lloydbacteria bacterium RIFCSPHIGHO2_02_FULL_54_17</name>
    <dbReference type="NCBI Taxonomy" id="1798664"/>
    <lineage>
        <taxon>Bacteria</taxon>
        <taxon>Candidatus Lloydiibacteriota</taxon>
    </lineage>
</organism>
<reference evidence="1 2" key="1">
    <citation type="journal article" date="2016" name="Nat. Commun.">
        <title>Thousands of microbial genomes shed light on interconnected biogeochemical processes in an aquifer system.</title>
        <authorList>
            <person name="Anantharaman K."/>
            <person name="Brown C.T."/>
            <person name="Hug L.A."/>
            <person name="Sharon I."/>
            <person name="Castelle C.J."/>
            <person name="Probst A.J."/>
            <person name="Thomas B.C."/>
            <person name="Singh A."/>
            <person name="Wilkins M.J."/>
            <person name="Karaoz U."/>
            <person name="Brodie E.L."/>
            <person name="Williams K.H."/>
            <person name="Hubbard S.S."/>
            <person name="Banfield J.F."/>
        </authorList>
    </citation>
    <scope>NUCLEOTIDE SEQUENCE [LARGE SCALE GENOMIC DNA]</scope>
</reference>
<dbReference type="Proteomes" id="UP000178636">
    <property type="component" value="Unassembled WGS sequence"/>
</dbReference>
<accession>A0A1G2DGR5</accession>
<evidence type="ECO:0000313" key="1">
    <source>
        <dbReference type="EMBL" id="OGZ12857.1"/>
    </source>
</evidence>
<dbReference type="Gene3D" id="3.40.50.1000">
    <property type="entry name" value="HAD superfamily/HAD-like"/>
    <property type="match status" value="1"/>
</dbReference>
<comment type="caution">
    <text evidence="1">The sequence shown here is derived from an EMBL/GenBank/DDBJ whole genome shotgun (WGS) entry which is preliminary data.</text>
</comment>